<dbReference type="Gene3D" id="3.40.50.720">
    <property type="entry name" value="NAD(P)-binding Rossmann-like Domain"/>
    <property type="match status" value="1"/>
</dbReference>
<protein>
    <submittedName>
        <fullName evidence="2">SDR family oxidoreductase</fullName>
    </submittedName>
</protein>
<comment type="similarity">
    <text evidence="1">Belongs to the short-chain dehydrogenases/reductases (SDR) family.</text>
</comment>
<evidence type="ECO:0000313" key="3">
    <source>
        <dbReference type="Proteomes" id="UP000826462"/>
    </source>
</evidence>
<dbReference type="InterPro" id="IPR002347">
    <property type="entry name" value="SDR_fam"/>
</dbReference>
<dbReference type="InterPro" id="IPR050259">
    <property type="entry name" value="SDR"/>
</dbReference>
<reference evidence="2 3" key="1">
    <citation type="submission" date="2021-07" db="EMBL/GenBank/DDBJ databases">
        <title>Paraburkholderia edwinii protects Aspergillus sp. from phenazines by acting as a toxin sponge.</title>
        <authorList>
            <person name="Dahlstrom K.M."/>
            <person name="Newman D.K."/>
        </authorList>
    </citation>
    <scope>NUCLEOTIDE SEQUENCE [LARGE SCALE GENOMIC DNA]</scope>
    <source>
        <strain evidence="2 3">Pe01</strain>
    </source>
</reference>
<dbReference type="InterPro" id="IPR036291">
    <property type="entry name" value="NAD(P)-bd_dom_sf"/>
</dbReference>
<dbReference type="PRINTS" id="PR00081">
    <property type="entry name" value="GDHRDH"/>
</dbReference>
<dbReference type="InterPro" id="IPR020904">
    <property type="entry name" value="Sc_DH/Rdtase_CS"/>
</dbReference>
<organism evidence="2 3">
    <name type="scientific">Paraburkholderia edwinii</name>
    <dbReference type="NCBI Taxonomy" id="2861782"/>
    <lineage>
        <taxon>Bacteria</taxon>
        <taxon>Pseudomonadati</taxon>
        <taxon>Pseudomonadota</taxon>
        <taxon>Betaproteobacteria</taxon>
        <taxon>Burkholderiales</taxon>
        <taxon>Burkholderiaceae</taxon>
        <taxon>Paraburkholderia</taxon>
    </lineage>
</organism>
<accession>A0ABX8UQT1</accession>
<dbReference type="SUPFAM" id="SSF51735">
    <property type="entry name" value="NAD(P)-binding Rossmann-fold domains"/>
    <property type="match status" value="1"/>
</dbReference>
<gene>
    <name evidence="2" type="ORF">KZJ38_04985</name>
</gene>
<keyword evidence="3" id="KW-1185">Reference proteome</keyword>
<proteinExistence type="inferred from homology"/>
<dbReference type="Pfam" id="PF13561">
    <property type="entry name" value="adh_short_C2"/>
    <property type="match status" value="1"/>
</dbReference>
<dbReference type="RefSeq" id="WP_219799056.1">
    <property type="nucleotide sequence ID" value="NZ_CP080095.1"/>
</dbReference>
<name>A0ABX8UQT1_9BURK</name>
<dbReference type="PANTHER" id="PTHR42879">
    <property type="entry name" value="3-OXOACYL-(ACYL-CARRIER-PROTEIN) REDUCTASE"/>
    <property type="match status" value="1"/>
</dbReference>
<dbReference type="PROSITE" id="PS00061">
    <property type="entry name" value="ADH_SHORT"/>
    <property type="match status" value="1"/>
</dbReference>
<sequence>MEGTIAGKTALVTGSSHGLGFAIADALAAAGCKVLLHGVESPADVQSARAAFEARHQIAPHYIQADLSKPEAVERLVNETIERTGSLDILVNNAVTRHFAPLEAFPVDKWDQALAVNLSAAFHAVRLALPRMRERGWGRIFNMTSVYGMRGTANRVDYVTTKSALLGLTRAVAAETVGAGITCNAICPGAVHTPTSEKRIVALMNETGLAREPAVHEFLRGKQPGGEFVDAAHVAQLVVFLCSDAARDITGAMLPVEGGWLAT</sequence>
<dbReference type="Proteomes" id="UP000826462">
    <property type="component" value="Chromosome 1"/>
</dbReference>
<dbReference type="PRINTS" id="PR00080">
    <property type="entry name" value="SDRFAMILY"/>
</dbReference>
<evidence type="ECO:0000256" key="1">
    <source>
        <dbReference type="ARBA" id="ARBA00006484"/>
    </source>
</evidence>
<dbReference type="PANTHER" id="PTHR42879:SF2">
    <property type="entry name" value="3-OXOACYL-[ACYL-CARRIER-PROTEIN] REDUCTASE FABG"/>
    <property type="match status" value="1"/>
</dbReference>
<evidence type="ECO:0000313" key="2">
    <source>
        <dbReference type="EMBL" id="QYD69717.1"/>
    </source>
</evidence>
<dbReference type="EMBL" id="CP080095">
    <property type="protein sequence ID" value="QYD69717.1"/>
    <property type="molecule type" value="Genomic_DNA"/>
</dbReference>